<evidence type="ECO:0000256" key="1">
    <source>
        <dbReference type="SAM" id="MobiDB-lite"/>
    </source>
</evidence>
<name>E2AXD5_CAMFO</name>
<evidence type="ECO:0000313" key="2">
    <source>
        <dbReference type="EMBL" id="EFN61915.1"/>
    </source>
</evidence>
<feature type="compositionally biased region" description="Basic and acidic residues" evidence="1">
    <location>
        <begin position="543"/>
        <end position="559"/>
    </location>
</feature>
<feature type="compositionally biased region" description="Basic and acidic residues" evidence="1">
    <location>
        <begin position="300"/>
        <end position="315"/>
    </location>
</feature>
<feature type="compositionally biased region" description="Basic and acidic residues" evidence="1">
    <location>
        <begin position="25"/>
        <end position="36"/>
    </location>
</feature>
<dbReference type="Proteomes" id="UP000000311">
    <property type="component" value="Unassembled WGS sequence"/>
</dbReference>
<gene>
    <name evidence="2" type="ORF">EAG_15744</name>
</gene>
<feature type="region of interest" description="Disordered" evidence="1">
    <location>
        <begin position="527"/>
        <end position="570"/>
    </location>
</feature>
<feature type="region of interest" description="Disordered" evidence="1">
    <location>
        <begin position="1"/>
        <end position="36"/>
    </location>
</feature>
<dbReference type="InParanoid" id="E2AXD5"/>
<feature type="region of interest" description="Disordered" evidence="1">
    <location>
        <begin position="614"/>
        <end position="634"/>
    </location>
</feature>
<organism evidence="3">
    <name type="scientific">Camponotus floridanus</name>
    <name type="common">Florida carpenter ant</name>
    <dbReference type="NCBI Taxonomy" id="104421"/>
    <lineage>
        <taxon>Eukaryota</taxon>
        <taxon>Metazoa</taxon>
        <taxon>Ecdysozoa</taxon>
        <taxon>Arthropoda</taxon>
        <taxon>Hexapoda</taxon>
        <taxon>Insecta</taxon>
        <taxon>Pterygota</taxon>
        <taxon>Neoptera</taxon>
        <taxon>Endopterygota</taxon>
        <taxon>Hymenoptera</taxon>
        <taxon>Apocrita</taxon>
        <taxon>Aculeata</taxon>
        <taxon>Formicoidea</taxon>
        <taxon>Formicidae</taxon>
        <taxon>Formicinae</taxon>
        <taxon>Camponotus</taxon>
    </lineage>
</organism>
<proteinExistence type="predicted"/>
<protein>
    <submittedName>
        <fullName evidence="2">Uncharacterized protein</fullName>
    </submittedName>
</protein>
<evidence type="ECO:0000313" key="3">
    <source>
        <dbReference type="Proteomes" id="UP000000311"/>
    </source>
</evidence>
<accession>E2AXD5</accession>
<feature type="compositionally biased region" description="Basic and acidic residues" evidence="1">
    <location>
        <begin position="1"/>
        <end position="13"/>
    </location>
</feature>
<feature type="compositionally biased region" description="Polar residues" evidence="1">
    <location>
        <begin position="277"/>
        <end position="298"/>
    </location>
</feature>
<feature type="region of interest" description="Disordered" evidence="1">
    <location>
        <begin position="277"/>
        <end position="334"/>
    </location>
</feature>
<reference evidence="2 3" key="1">
    <citation type="journal article" date="2010" name="Science">
        <title>Genomic comparison of the ants Camponotus floridanus and Harpegnathos saltator.</title>
        <authorList>
            <person name="Bonasio R."/>
            <person name="Zhang G."/>
            <person name="Ye C."/>
            <person name="Mutti N.S."/>
            <person name="Fang X."/>
            <person name="Qin N."/>
            <person name="Donahue G."/>
            <person name="Yang P."/>
            <person name="Li Q."/>
            <person name="Li C."/>
            <person name="Zhang P."/>
            <person name="Huang Z."/>
            <person name="Berger S.L."/>
            <person name="Reinberg D."/>
            <person name="Wang J."/>
            <person name="Liebig J."/>
        </authorList>
    </citation>
    <scope>NUCLEOTIDE SEQUENCE [LARGE SCALE GENOMIC DNA]</scope>
    <source>
        <strain evidence="3">C129</strain>
    </source>
</reference>
<sequence length="696" mass="81085">MTTDSRHDQEKKTFTLNKRARYPKSHRDQQKESLPTRKRAVDLKIASNIAIPSTVFYKRIWEYINGTRPHSDIINDYSFLTNNSEKNNSTCTDKDQITVSQSQKHKLQVISPTNPIKPEEDFYKRIWDIINATQSTYESTKPRSKRNVNIPKSNTSQLCLQERKANYYPEDTQPQTINDEGTLDIAKTINPREISDPYVSDFWNFNKTQQQPKTAIPIVNMIKSNNDLISSSVNAATASEVADLNKFPDNIEANIDHLSSDNSMEYEKYNRSQKIITKPLSSSQEQENSTISSSSPIKQTIDDTPKKEDQTKYTKDYSANTTPIYDPSNIPYVEVPDYTDQQEDSLDKGNQNLTTEKYKEYDSDYVNLETHDNPVDEFSSKSPSGKIKVLQNIQTENNEPEISLNNADISDSRCTEDSTECTDKYDAKDTKLRNNNTSDDTQHSIEDSESDLESNKHENSTTDFVDFDINEYRKPFNLDDFIEDDSIFKNIQTNHSKENTKYNENPADRNEESEEFEIYATVPKEESDNYFRKNEDYDDGITYDDRDEAKKNTHSSAEEKAEDSDVISEDHYHYDDKDFLSHIFRENNDKEPSESVNNEDKFLSHYFTKDVLDKLRENSTAEEERQREESRNKEEIHKTLSKILDKKDRFSRLDENLDKMIEEGETIPIKYNNFWSLEYESPRKKNEETEETETET</sequence>
<dbReference type="OMA" id="TEDSTEC"/>
<dbReference type="EMBL" id="GL443548">
    <property type="protein sequence ID" value="EFN61915.1"/>
    <property type="molecule type" value="Genomic_DNA"/>
</dbReference>
<keyword evidence="3" id="KW-1185">Reference proteome</keyword>
<dbReference type="AlphaFoldDB" id="E2AXD5"/>
<feature type="region of interest" description="Disordered" evidence="1">
    <location>
        <begin position="430"/>
        <end position="459"/>
    </location>
</feature>